<reference evidence="4" key="3">
    <citation type="journal article" date="2010" name="Genome Res.">
        <title>Population genomic sequencing of Coccidioides fungi reveals recent hybridization and transposon control.</title>
        <authorList>
            <person name="Neafsey D.E."/>
            <person name="Barker B.M."/>
            <person name="Sharpton T.J."/>
            <person name="Stajich J.E."/>
            <person name="Park D.J."/>
            <person name="Whiston E."/>
            <person name="Hung C.-Y."/>
            <person name="McMahan C."/>
            <person name="White J."/>
            <person name="Sykes S."/>
            <person name="Heiman D."/>
            <person name="Young S."/>
            <person name="Zeng Q."/>
            <person name="Abouelleil A."/>
            <person name="Aftuck L."/>
            <person name="Bessette D."/>
            <person name="Brown A."/>
            <person name="FitzGerald M."/>
            <person name="Lui A."/>
            <person name="Macdonald J.P."/>
            <person name="Priest M."/>
            <person name="Orbach M.J."/>
            <person name="Galgiani J.N."/>
            <person name="Kirkland T.N."/>
            <person name="Cole G.T."/>
            <person name="Birren B.W."/>
            <person name="Henn M.R."/>
            <person name="Taylor J.W."/>
            <person name="Rounsley S.D."/>
        </authorList>
    </citation>
    <scope>NUCLEOTIDE SEQUENCE [LARGE SCALE GENOMIC DNA]</scope>
    <source>
        <strain evidence="4">RMSCC 3488</strain>
    </source>
</reference>
<dbReference type="InterPro" id="IPR050167">
    <property type="entry name" value="Ser_Thr_protein_kinase"/>
</dbReference>
<keyword evidence="1" id="KW-0812">Transmembrane</keyword>
<dbReference type="GO" id="GO:0007165">
    <property type="term" value="P:signal transduction"/>
    <property type="evidence" value="ECO:0007669"/>
    <property type="project" value="TreeGrafter"/>
</dbReference>
<dbReference type="PANTHER" id="PTHR23257">
    <property type="entry name" value="SERINE-THREONINE PROTEIN KINASE"/>
    <property type="match status" value="1"/>
</dbReference>
<evidence type="ECO:0000259" key="2">
    <source>
        <dbReference type="PROSITE" id="PS50011"/>
    </source>
</evidence>
<protein>
    <recommendedName>
        <fullName evidence="2">Protein kinase domain-containing protein</fullName>
    </recommendedName>
</protein>
<organism evidence="3 4">
    <name type="scientific">Coccidioides posadasii RMSCC 3488</name>
    <dbReference type="NCBI Taxonomy" id="454284"/>
    <lineage>
        <taxon>Eukaryota</taxon>
        <taxon>Fungi</taxon>
        <taxon>Dikarya</taxon>
        <taxon>Ascomycota</taxon>
        <taxon>Pezizomycotina</taxon>
        <taxon>Eurotiomycetes</taxon>
        <taxon>Eurotiomycetidae</taxon>
        <taxon>Onygenales</taxon>
        <taxon>Onygenaceae</taxon>
        <taxon>Coccidioides</taxon>
    </lineage>
</organism>
<dbReference type="Gene3D" id="3.30.200.20">
    <property type="entry name" value="Phosphorylase Kinase, domain 1"/>
    <property type="match status" value="1"/>
</dbReference>
<dbReference type="GO" id="GO:0004672">
    <property type="term" value="F:protein kinase activity"/>
    <property type="evidence" value="ECO:0007669"/>
    <property type="project" value="InterPro"/>
</dbReference>
<sequence length="539" mass="60652">MSTPFLNLDGTPLSDPVIGYGGTGVVVQQDGTAVKIPLRYIGDSNVDIQANLKVIRHEISVYRRLRGCEGVARCFDFPGDCIRMELMENGDLTAYIKKRRPPRSDQLSWFRQMAHGLAHIHDRCVVVADIATKNLLLSADLSIRFCDFSESSILPLNTDMERVDERGYSIYTDMGQLGAVMYEVVTGYHCEFDLFRDQPSGPACAAWPRRDILPSTQDVWLGSIIERCWVKNAFQNARSLLAALELVTLDCPLEHEKKIYEHLGPHANVLADFEISLLPDRTLDKYLSQTKLNRTRQLNCMREAAAAVSYAHSKRVLIGGFTARNFLIADGQRLKLCYLGNSRVVPEHLDIGEVNEDSLSFKHDIACFGSLIYNVVTGEKFEARICQPSNPATWYHAAISENENYAIPDRMAEARRIHFPNWPWDRELPNTEGIFLGNIIQDCWALPGYMRMEDVCSALSELSKQDRSMLTGKSGFRVLRLPFVPVLAVAAGSLVFIAFRRATRLSLLSLVPRSFRYFLGLCLSNTAGSLVSTYFPLYS</sequence>
<feature type="transmembrane region" description="Helical" evidence="1">
    <location>
        <begin position="517"/>
        <end position="537"/>
    </location>
</feature>
<feature type="transmembrane region" description="Helical" evidence="1">
    <location>
        <begin position="478"/>
        <end position="497"/>
    </location>
</feature>
<dbReference type="Gene3D" id="1.10.510.10">
    <property type="entry name" value="Transferase(Phosphotransferase) domain 1"/>
    <property type="match status" value="2"/>
</dbReference>
<evidence type="ECO:0000256" key="1">
    <source>
        <dbReference type="SAM" id="Phobius"/>
    </source>
</evidence>
<gene>
    <name evidence="3" type="ORF">CPAG_00016</name>
</gene>
<evidence type="ECO:0000313" key="4">
    <source>
        <dbReference type="Proteomes" id="UP000054567"/>
    </source>
</evidence>
<accession>A0A0J6ET46</accession>
<dbReference type="GO" id="GO:0005524">
    <property type="term" value="F:ATP binding"/>
    <property type="evidence" value="ECO:0007669"/>
    <property type="project" value="InterPro"/>
</dbReference>
<evidence type="ECO:0000313" key="3">
    <source>
        <dbReference type="EMBL" id="KMM63661.1"/>
    </source>
</evidence>
<feature type="domain" description="Protein kinase" evidence="2">
    <location>
        <begin position="12"/>
        <end position="306"/>
    </location>
</feature>
<proteinExistence type="predicted"/>
<dbReference type="GO" id="GO:0005737">
    <property type="term" value="C:cytoplasm"/>
    <property type="evidence" value="ECO:0007669"/>
    <property type="project" value="TreeGrafter"/>
</dbReference>
<dbReference type="VEuPathDB" id="FungiDB:CPAG_00016"/>
<dbReference type="PROSITE" id="PS50011">
    <property type="entry name" value="PROTEIN_KINASE_DOM"/>
    <property type="match status" value="1"/>
</dbReference>
<name>A0A0J6ET46_COCPO</name>
<dbReference type="Proteomes" id="UP000054567">
    <property type="component" value="Unassembled WGS sequence"/>
</dbReference>
<reference evidence="4" key="2">
    <citation type="journal article" date="2009" name="Genome Res.">
        <title>Comparative genomic analyses of the human fungal pathogens Coccidioides and their relatives.</title>
        <authorList>
            <person name="Sharpton T.J."/>
            <person name="Stajich J.E."/>
            <person name="Rounsley S.D."/>
            <person name="Gardner M.J."/>
            <person name="Wortman J.R."/>
            <person name="Jordar V.S."/>
            <person name="Maiti R."/>
            <person name="Kodira C.D."/>
            <person name="Neafsey D.E."/>
            <person name="Zeng Q."/>
            <person name="Hung C.-Y."/>
            <person name="McMahan C."/>
            <person name="Muszewska A."/>
            <person name="Grynberg M."/>
            <person name="Mandel M.A."/>
            <person name="Kellner E.M."/>
            <person name="Barker B.M."/>
            <person name="Galgiani J.N."/>
            <person name="Orbach M.J."/>
            <person name="Kirkland T.N."/>
            <person name="Cole G.T."/>
            <person name="Henn M.R."/>
            <person name="Birren B.W."/>
            <person name="Taylor J.W."/>
        </authorList>
    </citation>
    <scope>NUCLEOTIDE SEQUENCE [LARGE SCALE GENOMIC DNA]</scope>
    <source>
        <strain evidence="4">RMSCC 3488</strain>
    </source>
</reference>
<dbReference type="OrthoDB" id="4115689at2759"/>
<dbReference type="InterPro" id="IPR011009">
    <property type="entry name" value="Kinase-like_dom_sf"/>
</dbReference>
<keyword evidence="1" id="KW-0472">Membrane</keyword>
<dbReference type="EMBL" id="DS268109">
    <property type="protein sequence ID" value="KMM63661.1"/>
    <property type="molecule type" value="Genomic_DNA"/>
</dbReference>
<dbReference type="InterPro" id="IPR000719">
    <property type="entry name" value="Prot_kinase_dom"/>
</dbReference>
<dbReference type="SUPFAM" id="SSF56112">
    <property type="entry name" value="Protein kinase-like (PK-like)"/>
    <property type="match status" value="2"/>
</dbReference>
<keyword evidence="1" id="KW-1133">Transmembrane helix</keyword>
<reference evidence="3 4" key="1">
    <citation type="submission" date="2007-06" db="EMBL/GenBank/DDBJ databases">
        <title>The Genome Sequence of Coccidioides posadasii RMSCC_3488.</title>
        <authorList>
            <consortium name="Coccidioides Genome Resources Consortium"/>
            <consortium name="The Broad Institute Genome Sequencing Platform"/>
            <person name="Henn M.R."/>
            <person name="Sykes S."/>
            <person name="Young S."/>
            <person name="Jaffe D."/>
            <person name="Berlin A."/>
            <person name="Alvarez P."/>
            <person name="Butler J."/>
            <person name="Gnerre S."/>
            <person name="Grabherr M."/>
            <person name="Mauceli E."/>
            <person name="Brockman W."/>
            <person name="Kodira C."/>
            <person name="Alvarado L."/>
            <person name="Zeng Q."/>
            <person name="Crawford M."/>
            <person name="Antoine C."/>
            <person name="Devon K."/>
            <person name="Galgiani J."/>
            <person name="Orsborn K."/>
            <person name="Lewis M.L."/>
            <person name="Nusbaum C."/>
            <person name="Galagan J."/>
            <person name="Birren B."/>
        </authorList>
    </citation>
    <scope>NUCLEOTIDE SEQUENCE [LARGE SCALE GENOMIC DNA]</scope>
    <source>
        <strain evidence="3 4">RMSCC 3488</strain>
    </source>
</reference>
<dbReference type="Pfam" id="PF00069">
    <property type="entry name" value="Pkinase"/>
    <property type="match status" value="1"/>
</dbReference>
<dbReference type="AlphaFoldDB" id="A0A0J6ET46"/>